<accession>A0ABU5UXZ0</accession>
<organism evidence="1 2">
    <name type="scientific">Stenotrophomonas capsici</name>
    <dbReference type="NCBI Taxonomy" id="3110230"/>
    <lineage>
        <taxon>Bacteria</taxon>
        <taxon>Pseudomonadati</taxon>
        <taxon>Pseudomonadota</taxon>
        <taxon>Gammaproteobacteria</taxon>
        <taxon>Lysobacterales</taxon>
        <taxon>Lysobacteraceae</taxon>
        <taxon>Stenotrophomonas</taxon>
    </lineage>
</organism>
<evidence type="ECO:0000313" key="2">
    <source>
        <dbReference type="Proteomes" id="UP001301653"/>
    </source>
</evidence>
<dbReference type="PANTHER" id="PTHR30621:SF0">
    <property type="entry name" value="BIFUNCTIONAL GLUTAMINE SYNTHETASE ADENYLYLTRANSFERASE_ADENYLYL-REMOVING ENZYME"/>
    <property type="match status" value="1"/>
</dbReference>
<keyword evidence="1" id="KW-0548">Nucleotidyltransferase</keyword>
<dbReference type="GO" id="GO:0016779">
    <property type="term" value="F:nucleotidyltransferase activity"/>
    <property type="evidence" value="ECO:0007669"/>
    <property type="project" value="UniProtKB-KW"/>
</dbReference>
<feature type="non-terminal residue" evidence="1">
    <location>
        <position position="156"/>
    </location>
</feature>
<evidence type="ECO:0000313" key="1">
    <source>
        <dbReference type="EMBL" id="MEA5665961.1"/>
    </source>
</evidence>
<dbReference type="Proteomes" id="UP001301653">
    <property type="component" value="Unassembled WGS sequence"/>
</dbReference>
<comment type="caution">
    <text evidence="1">The sequence shown here is derived from an EMBL/GenBank/DDBJ whole genome shotgun (WGS) entry which is preliminary data.</text>
</comment>
<dbReference type="PANTHER" id="PTHR30621">
    <property type="entry name" value="GLUTAMINE SYNTHETASE ADENYLYLTRANSFERASE"/>
    <property type="match status" value="1"/>
</dbReference>
<dbReference type="Gene3D" id="1.20.120.1510">
    <property type="match status" value="1"/>
</dbReference>
<dbReference type="InterPro" id="IPR023057">
    <property type="entry name" value="GlnE"/>
</dbReference>
<feature type="non-terminal residue" evidence="1">
    <location>
        <position position="1"/>
    </location>
</feature>
<gene>
    <name evidence="1" type="ORF">VA603_00205</name>
</gene>
<dbReference type="InterPro" id="IPR043519">
    <property type="entry name" value="NT_sf"/>
</dbReference>
<proteinExistence type="predicted"/>
<dbReference type="SUPFAM" id="SSF81301">
    <property type="entry name" value="Nucleotidyltransferase"/>
    <property type="match status" value="1"/>
</dbReference>
<reference evidence="1 2" key="1">
    <citation type="submission" date="2023-12" db="EMBL/GenBank/DDBJ databases">
        <title>Stenotrophomonas guangdongensis sp. nov., isolated from wilted pepper plants (Capsicum annuum).</title>
        <authorList>
            <person name="Qiu M."/>
            <person name="Li Y."/>
            <person name="Liu Q."/>
            <person name="Zhang X."/>
            <person name="Huang Y."/>
            <person name="Guo R."/>
            <person name="Hu M."/>
            <person name="Zhou J."/>
            <person name="Zhou X."/>
        </authorList>
    </citation>
    <scope>NUCLEOTIDE SEQUENCE [LARGE SCALE GENOMIC DNA]</scope>
    <source>
        <strain evidence="1 2">MH1</strain>
    </source>
</reference>
<keyword evidence="1" id="KW-0808">Transferase</keyword>
<protein>
    <submittedName>
        <fullName evidence="1">Glutamine-synthetase adenylyltransferase</fullName>
    </submittedName>
</protein>
<name>A0ABU5UXZ0_9GAMM</name>
<sequence length="156" mass="16442">AAPDALASYWRVLPGGGSAEVLAEAGFADAAGADQSLREFAQSLGVKSLSDNARARLDRVLPALLHAATRSPQPDAALRRVLGLLQSILRRTSYLALLDEQPSALTRLDNVLARSALLSERLVAFPLLLDELLDTRVAGPMPGAQEMQDACSAALA</sequence>
<keyword evidence="2" id="KW-1185">Reference proteome</keyword>
<dbReference type="EMBL" id="JAYFUH010000013">
    <property type="protein sequence ID" value="MEA5665961.1"/>
    <property type="molecule type" value="Genomic_DNA"/>
</dbReference>